<proteinExistence type="predicted"/>
<dbReference type="Proteomes" id="UP000054928">
    <property type="component" value="Unassembled WGS sequence"/>
</dbReference>
<keyword evidence="2" id="KW-1185">Reference proteome</keyword>
<dbReference type="GeneID" id="36401854"/>
<dbReference type="AlphaFoldDB" id="A0A0P1B4X6"/>
<protein>
    <submittedName>
        <fullName evidence="1">Uncharacterized protein</fullName>
    </submittedName>
</protein>
<sequence length="140" mass="16564">MRLLLEESYNKYFAFGNFSMCKEVGKPVRIDYGMNEIEENERWTRIDVSSEVLVFRFEVDASMLAALELMPPQDTFQEEISSLSQLKHDVRHLSNIEDNKDWLSRRKIMTVMLVLTWRATFHGAMRIPEAPVLFQFDLFH</sequence>
<reference evidence="2" key="1">
    <citation type="submission" date="2014-09" db="EMBL/GenBank/DDBJ databases">
        <authorList>
            <person name="Sharma Rahul"/>
            <person name="Thines Marco"/>
        </authorList>
    </citation>
    <scope>NUCLEOTIDE SEQUENCE [LARGE SCALE GENOMIC DNA]</scope>
</reference>
<accession>A0A0P1B4X6</accession>
<name>A0A0P1B4X6_PLAHL</name>
<dbReference type="EMBL" id="CCYD01003042">
    <property type="protein sequence ID" value="CEG49009.1"/>
    <property type="molecule type" value="Genomic_DNA"/>
</dbReference>
<evidence type="ECO:0000313" key="1">
    <source>
        <dbReference type="EMBL" id="CEG49009.1"/>
    </source>
</evidence>
<organism evidence="1 2">
    <name type="scientific">Plasmopara halstedii</name>
    <name type="common">Downy mildew of sunflower</name>
    <dbReference type="NCBI Taxonomy" id="4781"/>
    <lineage>
        <taxon>Eukaryota</taxon>
        <taxon>Sar</taxon>
        <taxon>Stramenopiles</taxon>
        <taxon>Oomycota</taxon>
        <taxon>Peronosporomycetes</taxon>
        <taxon>Peronosporales</taxon>
        <taxon>Peronosporaceae</taxon>
        <taxon>Plasmopara</taxon>
    </lineage>
</organism>
<dbReference type="RefSeq" id="XP_024585378.1">
    <property type="nucleotide sequence ID" value="XM_024720151.1"/>
</dbReference>
<evidence type="ECO:0000313" key="2">
    <source>
        <dbReference type="Proteomes" id="UP000054928"/>
    </source>
</evidence>